<evidence type="ECO:0000256" key="1">
    <source>
        <dbReference type="SAM" id="MobiDB-lite"/>
    </source>
</evidence>
<gene>
    <name evidence="2" type="ORF">SAMN04488692_110115</name>
</gene>
<dbReference type="Pfam" id="PF04404">
    <property type="entry name" value="ERF"/>
    <property type="match status" value="1"/>
</dbReference>
<dbReference type="OrthoDB" id="1625426at2"/>
<feature type="region of interest" description="Disordered" evidence="1">
    <location>
        <begin position="124"/>
        <end position="157"/>
    </location>
</feature>
<accession>A0A1G9NLL5</accession>
<dbReference type="AlphaFoldDB" id="A0A1G9NLL5"/>
<dbReference type="RefSeq" id="WP_089760120.1">
    <property type="nucleotide sequence ID" value="NZ_FNGO01000010.1"/>
</dbReference>
<dbReference type="STRING" id="321763.SAMN04488692_110115"/>
<evidence type="ECO:0000313" key="3">
    <source>
        <dbReference type="Proteomes" id="UP000199476"/>
    </source>
</evidence>
<proteinExistence type="predicted"/>
<name>A0A1G9NLL5_9FIRM</name>
<dbReference type="EMBL" id="FNGO01000010">
    <property type="protein sequence ID" value="SDL87254.1"/>
    <property type="molecule type" value="Genomic_DNA"/>
</dbReference>
<dbReference type="InterPro" id="IPR007499">
    <property type="entry name" value="ERF_bacteria_virus"/>
</dbReference>
<evidence type="ECO:0000313" key="2">
    <source>
        <dbReference type="EMBL" id="SDL87254.1"/>
    </source>
</evidence>
<reference evidence="2 3" key="1">
    <citation type="submission" date="2016-10" db="EMBL/GenBank/DDBJ databases">
        <authorList>
            <person name="de Groot N.N."/>
        </authorList>
    </citation>
    <scope>NUCLEOTIDE SEQUENCE [LARGE SCALE GENOMIC DNA]</scope>
    <source>
        <strain evidence="2 3">SLAS-1</strain>
    </source>
</reference>
<dbReference type="Proteomes" id="UP000199476">
    <property type="component" value="Unassembled WGS sequence"/>
</dbReference>
<organism evidence="2 3">
    <name type="scientific">Halarsenatibacter silvermanii</name>
    <dbReference type="NCBI Taxonomy" id="321763"/>
    <lineage>
        <taxon>Bacteria</taxon>
        <taxon>Bacillati</taxon>
        <taxon>Bacillota</taxon>
        <taxon>Clostridia</taxon>
        <taxon>Halanaerobiales</taxon>
        <taxon>Halarsenatibacteraceae</taxon>
        <taxon>Halarsenatibacter</taxon>
    </lineage>
</organism>
<keyword evidence="3" id="KW-1185">Reference proteome</keyword>
<feature type="compositionally biased region" description="Basic residues" evidence="1">
    <location>
        <begin position="139"/>
        <end position="152"/>
    </location>
</feature>
<protein>
    <submittedName>
        <fullName evidence="2">ERF superfamily protein</fullName>
    </submittedName>
</protein>
<sequence>MKIYEKLQKIQAELKAPKSQFNKFGGYNYRSCEDILEAAKPLLNQRGLALSISDEIVQVGERYYIKATARLIDTEEGETYETTAFAREAKDKKGMDDSQITGAASSYARKYALNGLFSIDDNKDADYTNKHNNGTAKKAEKKTKKPAKNKKKSAGDDVRTARINGLKNTAANNGSVLDQDDMNYLGKEIKAMGKEKLEDLTQEEYQSLAALLKQRIMKKGA</sequence>